<evidence type="ECO:0000256" key="1">
    <source>
        <dbReference type="ARBA" id="ARBA00004651"/>
    </source>
</evidence>
<dbReference type="PANTHER" id="PTHR42709">
    <property type="entry name" value="ALKALINE PHOSPHATASE LIKE PROTEIN"/>
    <property type="match status" value="1"/>
</dbReference>
<accession>A0A6J4SZU1</accession>
<feature type="transmembrane region" description="Helical" evidence="6">
    <location>
        <begin position="12"/>
        <end position="30"/>
    </location>
</feature>
<evidence type="ECO:0000256" key="2">
    <source>
        <dbReference type="ARBA" id="ARBA00022475"/>
    </source>
</evidence>
<evidence type="ECO:0000259" key="7">
    <source>
        <dbReference type="Pfam" id="PF09335"/>
    </source>
</evidence>
<keyword evidence="4 6" id="KW-1133">Transmembrane helix</keyword>
<evidence type="ECO:0000256" key="3">
    <source>
        <dbReference type="ARBA" id="ARBA00022692"/>
    </source>
</evidence>
<name>A0A6J4SZU1_9SPHN</name>
<keyword evidence="2" id="KW-1003">Cell membrane</keyword>
<evidence type="ECO:0000256" key="4">
    <source>
        <dbReference type="ARBA" id="ARBA00022989"/>
    </source>
</evidence>
<feature type="transmembrane region" description="Helical" evidence="6">
    <location>
        <begin position="50"/>
        <end position="71"/>
    </location>
</feature>
<dbReference type="EMBL" id="CADCWB010000060">
    <property type="protein sequence ID" value="CAA9510105.1"/>
    <property type="molecule type" value="Genomic_DNA"/>
</dbReference>
<protein>
    <recommendedName>
        <fullName evidence="7">VTT domain-containing protein</fullName>
    </recommendedName>
</protein>
<gene>
    <name evidence="8" type="ORF">AVDCRST_MAG62-473</name>
</gene>
<evidence type="ECO:0000256" key="6">
    <source>
        <dbReference type="SAM" id="Phobius"/>
    </source>
</evidence>
<dbReference type="InterPro" id="IPR051311">
    <property type="entry name" value="DedA_domain"/>
</dbReference>
<evidence type="ECO:0000313" key="8">
    <source>
        <dbReference type="EMBL" id="CAA9510105.1"/>
    </source>
</evidence>
<dbReference type="GO" id="GO:0005886">
    <property type="term" value="C:plasma membrane"/>
    <property type="evidence" value="ECO:0007669"/>
    <property type="project" value="UniProtKB-SubCell"/>
</dbReference>
<keyword evidence="5 6" id="KW-0472">Membrane</keyword>
<reference evidence="8" key="1">
    <citation type="submission" date="2020-02" db="EMBL/GenBank/DDBJ databases">
        <authorList>
            <person name="Meier V. D."/>
        </authorList>
    </citation>
    <scope>NUCLEOTIDE SEQUENCE</scope>
    <source>
        <strain evidence="8">AVDCRST_MAG62</strain>
    </source>
</reference>
<comment type="subcellular location">
    <subcellularLocation>
        <location evidence="1">Cell membrane</location>
        <topology evidence="1">Multi-pass membrane protein</topology>
    </subcellularLocation>
</comment>
<organism evidence="8">
    <name type="scientific">uncultured Sphingomonas sp</name>
    <dbReference type="NCBI Taxonomy" id="158754"/>
    <lineage>
        <taxon>Bacteria</taxon>
        <taxon>Pseudomonadati</taxon>
        <taxon>Pseudomonadota</taxon>
        <taxon>Alphaproteobacteria</taxon>
        <taxon>Sphingomonadales</taxon>
        <taxon>Sphingomonadaceae</taxon>
        <taxon>Sphingomonas</taxon>
        <taxon>environmental samples</taxon>
    </lineage>
</organism>
<feature type="transmembrane region" description="Helical" evidence="6">
    <location>
        <begin position="172"/>
        <end position="190"/>
    </location>
</feature>
<dbReference type="PANTHER" id="PTHR42709:SF6">
    <property type="entry name" value="UNDECAPRENYL PHOSPHATE TRANSPORTER A"/>
    <property type="match status" value="1"/>
</dbReference>
<feature type="transmembrane region" description="Helical" evidence="6">
    <location>
        <begin position="140"/>
        <end position="160"/>
    </location>
</feature>
<proteinExistence type="predicted"/>
<keyword evidence="3 6" id="KW-0812">Transmembrane</keyword>
<sequence length="201" mass="22290">MTDWVFRLIDATGYVGVFLLMFLETVFPPIPSEVIMPVAGLRAAQGPLTLPGVIGAGSAGAMVGNFFWYLLARVIGMKRFHPFIERHGRWLTMDWGDVEKAERLFGRFGGVVVGIGRVLPTVRSVVSIPAGLLHMRLKTFLIWSTIGTVAWSSGLAIAGYLLGRRFSAIEEVVGPLSSVIIGAIVLLYVWRQLTWRRRHPR</sequence>
<evidence type="ECO:0000256" key="5">
    <source>
        <dbReference type="ARBA" id="ARBA00023136"/>
    </source>
</evidence>
<dbReference type="InterPro" id="IPR032816">
    <property type="entry name" value="VTT_dom"/>
</dbReference>
<feature type="domain" description="VTT" evidence="7">
    <location>
        <begin position="30"/>
        <end position="160"/>
    </location>
</feature>
<dbReference type="Pfam" id="PF09335">
    <property type="entry name" value="VTT_dom"/>
    <property type="match status" value="1"/>
</dbReference>
<dbReference type="AlphaFoldDB" id="A0A6J4SZU1"/>